<dbReference type="EMBL" id="KV441386">
    <property type="protein sequence ID" value="OAF62960.1"/>
    <property type="molecule type" value="Genomic_DNA"/>
</dbReference>
<gene>
    <name evidence="12" type="ORF">VC83_00073</name>
</gene>
<dbReference type="VEuPathDB" id="FungiDB:GMDG_02801"/>
<evidence type="ECO:0000256" key="8">
    <source>
        <dbReference type="ARBA" id="ARBA00022801"/>
    </source>
</evidence>
<dbReference type="RefSeq" id="XP_024328230.1">
    <property type="nucleotide sequence ID" value="XM_024463770.1"/>
</dbReference>
<proteinExistence type="inferred from homology"/>
<dbReference type="InterPro" id="IPR032466">
    <property type="entry name" value="Metal_Hydrolase"/>
</dbReference>
<dbReference type="GO" id="GO:0004000">
    <property type="term" value="F:adenosine deaminase activity"/>
    <property type="evidence" value="ECO:0007669"/>
    <property type="project" value="TreeGrafter"/>
</dbReference>
<dbReference type="GO" id="GO:0046872">
    <property type="term" value="F:metal ion binding"/>
    <property type="evidence" value="ECO:0007669"/>
    <property type="project" value="UniProtKB-KW"/>
</dbReference>
<dbReference type="SUPFAM" id="SSF51556">
    <property type="entry name" value="Metallo-dependent hydrolases"/>
    <property type="match status" value="1"/>
</dbReference>
<dbReference type="GO" id="GO:0046103">
    <property type="term" value="P:inosine biosynthetic process"/>
    <property type="evidence" value="ECO:0007669"/>
    <property type="project" value="TreeGrafter"/>
</dbReference>
<evidence type="ECO:0000256" key="6">
    <source>
        <dbReference type="ARBA" id="ARBA00022723"/>
    </source>
</evidence>
<dbReference type="OrthoDB" id="7202371at2759"/>
<evidence type="ECO:0000256" key="1">
    <source>
        <dbReference type="ARBA" id="ARBA00001947"/>
    </source>
</evidence>
<evidence type="ECO:0000256" key="3">
    <source>
        <dbReference type="ARBA" id="ARBA00006083"/>
    </source>
</evidence>
<dbReference type="FunFam" id="3.20.20.140:FF:000017">
    <property type="entry name" value="Adenosine deaminase 2"/>
    <property type="match status" value="1"/>
</dbReference>
<dbReference type="GO" id="GO:0005576">
    <property type="term" value="C:extracellular region"/>
    <property type="evidence" value="ECO:0007669"/>
    <property type="project" value="UniProtKB-SubCell"/>
</dbReference>
<evidence type="ECO:0000313" key="12">
    <source>
        <dbReference type="EMBL" id="OAF62960.1"/>
    </source>
</evidence>
<keyword evidence="7" id="KW-0732">Signal</keyword>
<dbReference type="Gene3D" id="3.20.20.140">
    <property type="entry name" value="Metal-dependent hydrolases"/>
    <property type="match status" value="1"/>
</dbReference>
<evidence type="ECO:0000256" key="4">
    <source>
        <dbReference type="ARBA" id="ARBA00012784"/>
    </source>
</evidence>
<keyword evidence="8" id="KW-0378">Hydrolase</keyword>
<comment type="cofactor">
    <cofactor evidence="1">
        <name>Zn(2+)</name>
        <dbReference type="ChEBI" id="CHEBI:29105"/>
    </cofactor>
</comment>
<dbReference type="GeneID" id="36283172"/>
<evidence type="ECO:0000256" key="5">
    <source>
        <dbReference type="ARBA" id="ARBA00022525"/>
    </source>
</evidence>
<dbReference type="InterPro" id="IPR006330">
    <property type="entry name" value="Ado/ade_deaminase"/>
</dbReference>
<dbReference type="Pfam" id="PF00962">
    <property type="entry name" value="A_deaminase"/>
    <property type="match status" value="1"/>
</dbReference>
<accession>A0A177AMB9</accession>
<feature type="domain" description="Adenosine deaminase" evidence="11">
    <location>
        <begin position="273"/>
        <end position="566"/>
    </location>
</feature>
<dbReference type="InterPro" id="IPR001365">
    <property type="entry name" value="A_deaminase_dom"/>
</dbReference>
<dbReference type="EC" id="3.5.4.4" evidence="4"/>
<evidence type="ECO:0000256" key="9">
    <source>
        <dbReference type="ARBA" id="ARBA00047764"/>
    </source>
</evidence>
<protein>
    <recommendedName>
        <fullName evidence="4">adenosine deaminase</fullName>
        <ecNumber evidence="4">3.5.4.4</ecNumber>
    </recommendedName>
</protein>
<dbReference type="eggNOG" id="KOG1097">
    <property type="taxonomic scope" value="Eukaryota"/>
</dbReference>
<name>A0A177AMB9_9PEZI</name>
<dbReference type="PANTHER" id="PTHR11409">
    <property type="entry name" value="ADENOSINE DEAMINASE"/>
    <property type="match status" value="1"/>
</dbReference>
<keyword evidence="6" id="KW-0479">Metal-binding</keyword>
<organism evidence="12">
    <name type="scientific">Pseudogymnoascus destructans</name>
    <dbReference type="NCBI Taxonomy" id="655981"/>
    <lineage>
        <taxon>Eukaryota</taxon>
        <taxon>Fungi</taxon>
        <taxon>Dikarya</taxon>
        <taxon>Ascomycota</taxon>
        <taxon>Pezizomycotina</taxon>
        <taxon>Leotiomycetes</taxon>
        <taxon>Thelebolales</taxon>
        <taxon>Thelebolaceae</taxon>
        <taxon>Pseudogymnoascus</taxon>
    </lineage>
</organism>
<evidence type="ECO:0000259" key="11">
    <source>
        <dbReference type="Pfam" id="PF00962"/>
    </source>
</evidence>
<sequence length="601" mass="66857">MGGICSWEKGNEASDKARWPVRRPDEGDDIAQRIPAEKTLEKLSDTKINTMANHTTPLTLDAYNAERASVLAVERAEGFDGRARETASELQNKANEIVVAIRQRDAELVHGGALDMLGKVITPDKHFVGNASNITSTSLFKIAQQMPKGAHLHCHFNSCLPPQFLLRHANNNAHMYIKSDLALNSEDNKERAEIQFQMHVIEEEKHLEHSTSLLHDSYKSSFHADDKRKGWYSYDKFLQEYPGGESAAEEWLASKLFFTEEEVYGISQTTANIWLRFGTRTRMLKGLFGHESAFRAYTDACIQDFIRDNIQYAEIRPNFPSNSLVKSDATGFIDNVGLLQIIADAVTSQRQSGAPFTGLKVIYCCPRSFSKERVAASLVECIALKRKFPDLICGYDLVGGEEAGFPLQHFAPELLSFRATCISEGLGIPFLLHAGETLDSGSSTDANLLDAILLGAKRIGHGFALPKHPKAMRMVKERGIALEICPISNEVLHLCPSIRGHALPVLLANNVHCTINSDNGTFYGSSLSHDFYQIMVGAEAMSLHGWRVLAEWSLEHSCLTPSEKAAAKEVWLAQWNVYCQWIIDTYGDESSAKGLEARRLQ</sequence>
<dbReference type="Proteomes" id="UP000077154">
    <property type="component" value="Unassembled WGS sequence"/>
</dbReference>
<comment type="subcellular location">
    <subcellularLocation>
        <location evidence="2">Secreted</location>
    </subcellularLocation>
</comment>
<dbReference type="AlphaFoldDB" id="A0A177AMB9"/>
<evidence type="ECO:0000256" key="2">
    <source>
        <dbReference type="ARBA" id="ARBA00004613"/>
    </source>
</evidence>
<comment type="catalytic activity">
    <reaction evidence="9">
        <text>adenosine + H2O + H(+) = inosine + NH4(+)</text>
        <dbReference type="Rhea" id="RHEA:24408"/>
        <dbReference type="ChEBI" id="CHEBI:15377"/>
        <dbReference type="ChEBI" id="CHEBI:15378"/>
        <dbReference type="ChEBI" id="CHEBI:16335"/>
        <dbReference type="ChEBI" id="CHEBI:17596"/>
        <dbReference type="ChEBI" id="CHEBI:28938"/>
        <dbReference type="EC" id="3.5.4.4"/>
    </reaction>
</comment>
<comment type="similarity">
    <text evidence="3">Belongs to the metallo-dependent hydrolases superfamily. Adenosine and AMP deaminases family. ADGF subfamily.</text>
</comment>
<dbReference type="PANTHER" id="PTHR11409:SF37">
    <property type="entry name" value="ADENOSINE DEAMINASE DOMAIN-CONTAINING PROTEIN"/>
    <property type="match status" value="1"/>
</dbReference>
<evidence type="ECO:0000256" key="7">
    <source>
        <dbReference type="ARBA" id="ARBA00022729"/>
    </source>
</evidence>
<dbReference type="GO" id="GO:0006154">
    <property type="term" value="P:adenosine catabolic process"/>
    <property type="evidence" value="ECO:0007669"/>
    <property type="project" value="TreeGrafter"/>
</dbReference>
<reference evidence="12" key="1">
    <citation type="submission" date="2016-03" db="EMBL/GenBank/DDBJ databases">
        <title>Updated assembly of Pseudogymnoascus destructans, the fungus causing white-nose syndrome of bats.</title>
        <authorList>
            <person name="Palmer J.M."/>
            <person name="Drees K.P."/>
            <person name="Foster J.T."/>
            <person name="Lindner D.L."/>
        </authorList>
    </citation>
    <scope>NUCLEOTIDE SEQUENCE [LARGE SCALE GENOMIC DNA]</scope>
    <source>
        <strain evidence="12">20631-21</strain>
    </source>
</reference>
<feature type="region of interest" description="Disordered" evidence="10">
    <location>
        <begin position="1"/>
        <end position="27"/>
    </location>
</feature>
<keyword evidence="5" id="KW-0964">Secreted</keyword>
<evidence type="ECO:0000256" key="10">
    <source>
        <dbReference type="SAM" id="MobiDB-lite"/>
    </source>
</evidence>
<feature type="compositionally biased region" description="Basic and acidic residues" evidence="10">
    <location>
        <begin position="9"/>
        <end position="25"/>
    </location>
</feature>